<evidence type="ECO:0000313" key="8">
    <source>
        <dbReference type="Proteomes" id="UP000437736"/>
    </source>
</evidence>
<dbReference type="Gene3D" id="3.40.50.12780">
    <property type="entry name" value="N-terminal domain of ligase-like"/>
    <property type="match status" value="1"/>
</dbReference>
<dbReference type="PROSITE" id="PS00455">
    <property type="entry name" value="AMP_BINDING"/>
    <property type="match status" value="1"/>
</dbReference>
<evidence type="ECO:0000256" key="4">
    <source>
        <dbReference type="ARBA" id="ARBA00023098"/>
    </source>
</evidence>
<reference evidence="7 8" key="1">
    <citation type="submission" date="2019-11" db="EMBL/GenBank/DDBJ databases">
        <title>Acidiferrimicrobium australis gen. nov., sp. nov., an acidophilic and obligately heterotrophic, member of the Actinobacteria that catalyses dissimilatory oxido- reduction of iron isolated from metal-rich acidic water in Chile.</title>
        <authorList>
            <person name="Gonzalez D."/>
            <person name="Huber K."/>
            <person name="Hedrich S."/>
            <person name="Rojas-Villalobos C."/>
            <person name="Quatrini R."/>
            <person name="Dinamarca M.A."/>
            <person name="Schwarz A."/>
            <person name="Canales C."/>
            <person name="Nancucheo I."/>
        </authorList>
    </citation>
    <scope>NUCLEOTIDE SEQUENCE [LARGE SCALE GENOMIC DNA]</scope>
    <source>
        <strain evidence="7 8">USS-CCA1</strain>
    </source>
</reference>
<dbReference type="InterPro" id="IPR000873">
    <property type="entry name" value="AMP-dep_synth/lig_dom"/>
</dbReference>
<dbReference type="InterPro" id="IPR042099">
    <property type="entry name" value="ANL_N_sf"/>
</dbReference>
<evidence type="ECO:0000256" key="2">
    <source>
        <dbReference type="ARBA" id="ARBA00022598"/>
    </source>
</evidence>
<feature type="domain" description="AMP-dependent synthetase/ligase" evidence="6">
    <location>
        <begin position="41"/>
        <end position="320"/>
    </location>
</feature>
<dbReference type="Pfam" id="PF00501">
    <property type="entry name" value="AMP-binding"/>
    <property type="match status" value="1"/>
</dbReference>
<dbReference type="Proteomes" id="UP000437736">
    <property type="component" value="Unassembled WGS sequence"/>
</dbReference>
<evidence type="ECO:0000256" key="1">
    <source>
        <dbReference type="ARBA" id="ARBA00006432"/>
    </source>
</evidence>
<comment type="similarity">
    <text evidence="1">Belongs to the ATP-dependent AMP-binding enzyme family.</text>
</comment>
<dbReference type="SUPFAM" id="SSF56801">
    <property type="entry name" value="Acetyl-CoA synthetase-like"/>
    <property type="match status" value="1"/>
</dbReference>
<name>A0ABW9QVB7_9ACTN</name>
<keyword evidence="8" id="KW-1185">Reference proteome</keyword>
<protein>
    <recommendedName>
        <fullName evidence="5">Acyl-CoA synthetase</fullName>
    </recommendedName>
</protein>
<dbReference type="PANTHER" id="PTHR43272">
    <property type="entry name" value="LONG-CHAIN-FATTY-ACID--COA LIGASE"/>
    <property type="match status" value="1"/>
</dbReference>
<keyword evidence="3" id="KW-0276">Fatty acid metabolism</keyword>
<evidence type="ECO:0000313" key="7">
    <source>
        <dbReference type="EMBL" id="MST33812.1"/>
    </source>
</evidence>
<keyword evidence="2" id="KW-0436">Ligase</keyword>
<dbReference type="InterPro" id="IPR020845">
    <property type="entry name" value="AMP-binding_CS"/>
</dbReference>
<feature type="non-terminal residue" evidence="7">
    <location>
        <position position="334"/>
    </location>
</feature>
<keyword evidence="4" id="KW-0443">Lipid metabolism</keyword>
<evidence type="ECO:0000256" key="3">
    <source>
        <dbReference type="ARBA" id="ARBA00022832"/>
    </source>
</evidence>
<comment type="caution">
    <text evidence="7">The sequence shown here is derived from an EMBL/GenBank/DDBJ whole genome shotgun (WGS) entry which is preliminary data.</text>
</comment>
<dbReference type="EMBL" id="WJHE01000735">
    <property type="protein sequence ID" value="MST33812.1"/>
    <property type="molecule type" value="Genomic_DNA"/>
</dbReference>
<accession>A0ABW9QVB7</accession>
<organism evidence="7 8">
    <name type="scientific">Acidiferrimicrobium australe</name>
    <dbReference type="NCBI Taxonomy" id="2664430"/>
    <lineage>
        <taxon>Bacteria</taxon>
        <taxon>Bacillati</taxon>
        <taxon>Actinomycetota</taxon>
        <taxon>Acidimicrobiia</taxon>
        <taxon>Acidimicrobiales</taxon>
        <taxon>Acidimicrobiaceae</taxon>
        <taxon>Acidiferrimicrobium</taxon>
    </lineage>
</organism>
<evidence type="ECO:0000256" key="5">
    <source>
        <dbReference type="ARBA" id="ARBA00032875"/>
    </source>
</evidence>
<dbReference type="PANTHER" id="PTHR43272:SF32">
    <property type="entry name" value="AMP-DEPENDENT SYNTHETASE_LIGASE DOMAIN-CONTAINING PROTEIN"/>
    <property type="match status" value="1"/>
</dbReference>
<sequence>MDVFTTLRRTVPRRLATRRIGVPPEQGATIVDALVANGTRLRERTAMRHREASGEWTSTTWGQYLLGVRQVAAGLAELGVAPGERVAILGANRPEWHLADLGAMANGCVTVPLYPTSSGEQIAYVCGHAHVVACFVDSHAQLGRLLEIRDQLPALRHLVVAEGARRAADDAVVGLDELRAAGADRLLADPAAVDTRIQQIDPAGVATVVYTSGTTGPPKGTMISHANIMWTLRATTPPYGIGEGDRWLSFLPLSHIAERMMSELAPIGVGGETWFARSLSTLAEDLPACRPTVFLAVPRVWQKLRERVEDALQKQPPAVRAAFARYEALGLRKL</sequence>
<proteinExistence type="inferred from homology"/>
<gene>
    <name evidence="7" type="ORF">GHK86_13930</name>
</gene>
<evidence type="ECO:0000259" key="6">
    <source>
        <dbReference type="Pfam" id="PF00501"/>
    </source>
</evidence>